<dbReference type="Proteomes" id="UP000069654">
    <property type="component" value="Unassembled WGS sequence"/>
</dbReference>
<name>A0A100XC65_MYCTH</name>
<sequence length="118" mass="12831">MTEVRAVVHLKVRPGDLDRVIDAARTFVRQAAESEPDVLNLAYYVDPDGETIVVHEHYRSAAAMLAHLGAMDPEAAATLGAHTTVESVEVFGEVTDELRSALAAWGEVAYFRPAVSLR</sequence>
<evidence type="ECO:0000313" key="3">
    <source>
        <dbReference type="Proteomes" id="UP000069654"/>
    </source>
</evidence>
<protein>
    <recommendedName>
        <fullName evidence="1">ABM domain-containing protein</fullName>
    </recommendedName>
</protein>
<dbReference type="EMBL" id="BCTB01000004">
    <property type="protein sequence ID" value="GAT13909.1"/>
    <property type="molecule type" value="Genomic_DNA"/>
</dbReference>
<dbReference type="OMA" id="HYEDSEA"/>
<dbReference type="OrthoDB" id="2082794at2"/>
<accession>A0A100XC65</accession>
<dbReference type="AlphaFoldDB" id="A0A100XC65"/>
<dbReference type="RefSeq" id="WP_003926969.1">
    <property type="nucleotide sequence ID" value="NZ_BCTB01000004.1"/>
</dbReference>
<dbReference type="STRING" id="1797.RMCT_0880"/>
<dbReference type="InterPro" id="IPR011008">
    <property type="entry name" value="Dimeric_a/b-barrel"/>
</dbReference>
<dbReference type="Gene3D" id="3.30.70.100">
    <property type="match status" value="1"/>
</dbReference>
<gene>
    <name evidence="2" type="ORF">RMCT_0880</name>
</gene>
<comment type="caution">
    <text evidence="2">The sequence shown here is derived from an EMBL/GenBank/DDBJ whole genome shotgun (WGS) entry which is preliminary data.</text>
</comment>
<reference evidence="3" key="2">
    <citation type="submission" date="2016-02" db="EMBL/GenBank/DDBJ databases">
        <title>Draft genome sequence of five rapidly growing Mycobacterium species.</title>
        <authorList>
            <person name="Katahira K."/>
            <person name="Gotou Y."/>
            <person name="Iida K."/>
            <person name="Ogura Y."/>
            <person name="Hayashi T."/>
        </authorList>
    </citation>
    <scope>NUCLEOTIDE SEQUENCE [LARGE SCALE GENOMIC DNA]</scope>
    <source>
        <strain evidence="3">JCM6362</strain>
    </source>
</reference>
<dbReference type="SUPFAM" id="SSF54909">
    <property type="entry name" value="Dimeric alpha+beta barrel"/>
    <property type="match status" value="1"/>
</dbReference>
<reference evidence="2 3" key="1">
    <citation type="journal article" date="2016" name="Genome Announc.">
        <title>Draft Genome Sequences of Five Rapidly Growing Mycobacterium Species, M. thermoresistibile, M. fortuitum subsp. acetamidolyticum, M. canariasense, M. brisbanense, and M. novocastrense.</title>
        <authorList>
            <person name="Katahira K."/>
            <person name="Ogura Y."/>
            <person name="Gotoh Y."/>
            <person name="Hayashi T."/>
        </authorList>
    </citation>
    <scope>NUCLEOTIDE SEQUENCE [LARGE SCALE GENOMIC DNA]</scope>
    <source>
        <strain evidence="2 3">JCM6362</strain>
    </source>
</reference>
<dbReference type="PROSITE" id="PS51725">
    <property type="entry name" value="ABM"/>
    <property type="match status" value="1"/>
</dbReference>
<organism evidence="2 3">
    <name type="scientific">Mycolicibacterium thermoresistibile</name>
    <name type="common">Mycobacterium thermoresistibile</name>
    <dbReference type="NCBI Taxonomy" id="1797"/>
    <lineage>
        <taxon>Bacteria</taxon>
        <taxon>Bacillati</taxon>
        <taxon>Actinomycetota</taxon>
        <taxon>Actinomycetes</taxon>
        <taxon>Mycobacteriales</taxon>
        <taxon>Mycobacteriaceae</taxon>
        <taxon>Mycolicibacterium</taxon>
    </lineage>
</organism>
<evidence type="ECO:0000259" key="1">
    <source>
        <dbReference type="PROSITE" id="PS51725"/>
    </source>
</evidence>
<proteinExistence type="predicted"/>
<dbReference type="InterPro" id="IPR007138">
    <property type="entry name" value="ABM_dom"/>
</dbReference>
<evidence type="ECO:0000313" key="2">
    <source>
        <dbReference type="EMBL" id="GAT13909.1"/>
    </source>
</evidence>
<dbReference type="Pfam" id="PF03992">
    <property type="entry name" value="ABM"/>
    <property type="match status" value="1"/>
</dbReference>
<feature type="domain" description="ABM" evidence="1">
    <location>
        <begin position="4"/>
        <end position="94"/>
    </location>
</feature>